<feature type="compositionally biased region" description="Acidic residues" evidence="1">
    <location>
        <begin position="87"/>
        <end position="99"/>
    </location>
</feature>
<dbReference type="STRING" id="549789.NIES30_04380"/>
<gene>
    <name evidence="2" type="ORF">NIES30_04380</name>
</gene>
<dbReference type="AlphaFoldDB" id="A0A1U7J8X2"/>
<dbReference type="Pfam" id="PF12600">
    <property type="entry name" value="DUF3769"/>
    <property type="match status" value="1"/>
</dbReference>
<dbReference type="EMBL" id="MRCG01000002">
    <property type="protein sequence ID" value="OKH49953.1"/>
    <property type="molecule type" value="Genomic_DNA"/>
</dbReference>
<dbReference type="GO" id="GO:1990351">
    <property type="term" value="C:transporter complex"/>
    <property type="evidence" value="ECO:0007669"/>
    <property type="project" value="TreeGrafter"/>
</dbReference>
<evidence type="ECO:0000313" key="2">
    <source>
        <dbReference type="EMBL" id="OKH49953.1"/>
    </source>
</evidence>
<evidence type="ECO:0000256" key="1">
    <source>
        <dbReference type="SAM" id="MobiDB-lite"/>
    </source>
</evidence>
<dbReference type="Proteomes" id="UP000185557">
    <property type="component" value="Unassembled WGS sequence"/>
</dbReference>
<organism evidence="2 3">
    <name type="scientific">Phormidium tenue NIES-30</name>
    <dbReference type="NCBI Taxonomy" id="549789"/>
    <lineage>
        <taxon>Bacteria</taxon>
        <taxon>Bacillati</taxon>
        <taxon>Cyanobacteriota</taxon>
        <taxon>Cyanophyceae</taxon>
        <taxon>Oscillatoriophycideae</taxon>
        <taxon>Oscillatoriales</taxon>
        <taxon>Oscillatoriaceae</taxon>
        <taxon>Phormidium</taxon>
    </lineage>
</organism>
<reference evidence="2 3" key="1">
    <citation type="submission" date="2016-11" db="EMBL/GenBank/DDBJ databases">
        <title>Draft Genome Sequences of Nine Cyanobacterial Strains from Diverse Habitats.</title>
        <authorList>
            <person name="Zhu T."/>
            <person name="Hou S."/>
            <person name="Lu X."/>
            <person name="Hess W.R."/>
        </authorList>
    </citation>
    <scope>NUCLEOTIDE SEQUENCE [LARGE SCALE GENOMIC DNA]</scope>
    <source>
        <strain evidence="2 3">NIES-30</strain>
    </source>
</reference>
<feature type="compositionally biased region" description="Pro residues" evidence="1">
    <location>
        <begin position="101"/>
        <end position="111"/>
    </location>
</feature>
<comment type="caution">
    <text evidence="2">The sequence shown here is derived from an EMBL/GenBank/DDBJ whole genome shotgun (WGS) entry which is preliminary data.</text>
</comment>
<evidence type="ECO:0008006" key="4">
    <source>
        <dbReference type="Google" id="ProtNLM"/>
    </source>
</evidence>
<dbReference type="PANTHER" id="PTHR30189:SF1">
    <property type="entry name" value="LPS-ASSEMBLY PROTEIN LPTD"/>
    <property type="match status" value="1"/>
</dbReference>
<proteinExistence type="predicted"/>
<name>A0A1U7J8X2_9CYAN</name>
<dbReference type="InterPro" id="IPR050218">
    <property type="entry name" value="LptD"/>
</dbReference>
<evidence type="ECO:0000313" key="3">
    <source>
        <dbReference type="Proteomes" id="UP000185557"/>
    </source>
</evidence>
<dbReference type="GO" id="GO:0009279">
    <property type="term" value="C:cell outer membrane"/>
    <property type="evidence" value="ECO:0007669"/>
    <property type="project" value="TreeGrafter"/>
</dbReference>
<feature type="region of interest" description="Disordered" evidence="1">
    <location>
        <begin position="68"/>
        <end position="139"/>
    </location>
</feature>
<keyword evidence="3" id="KW-1185">Reference proteome</keyword>
<accession>A0A1U7J8X2</accession>
<protein>
    <recommendedName>
        <fullName evidence="4">DUF3769 domain-containing protein</fullName>
    </recommendedName>
</protein>
<dbReference type="InterPro" id="IPR022244">
    <property type="entry name" value="DUF3769"/>
</dbReference>
<sequence>MLPAVPPPPESAEVVLVSAVAASHPGLEAVALVEPGLWSIAPADSVVAPLTLSGVSLLSPLLAIDDDSEPLVPEPTESAPLVPADPAIEDTEDPVEVDSEPPQPEPEPESPQPENSEPEPPEPESPAAPVEDTPVETELPTEGVGSILLRADRQEFEPVRQIVTATGDVLVQFGTGQLAADRLWANLVNRHLRAEGNVFFNRNNQIIEGATATYNLLQGAGTITESRGELELPALEDDFSTDSAGLGQGTNVPLDYRLQNQRSISQVTSPGGIALATGDPQVLLGGEQRPIERVRFEAEQISFDADGWYGEQVRLTNDPFSPPDLEFRADSVRLTPLNELEDELVFERPRLVFNQGLSIPLFRNRFVLTRGQLPPEALNPLPTGIGIDGRDRGGLFVEAPVPINIAGPLSITIAPQFFVSRWLGASNYNLADPANFGLAAQVEGPLGPRTQLLGSLSLAGFDLANFSERFRASFRARQLLGTHRLTLEYSYRDRLFNGSLGFQDVQNTIGALLESPVVALGNSGINLTYQVSGQYITANTDRPDLLNPGEGIGLTSLFRFQGSADLTRNFLLWQGQPLPATPTEGLRYSPRPLVPNLVLGVGLRSGATYYTSSDLQESLETRVVLSGQLGHLQRNTFDYTQFNIGFNRTIIGGDTSPFLFDRTVDQNVLSGGIIQQIYGPFLAGFQTSINVDSGRTIDSNLIFEYRRRAYGLLLTYSPTQETGFLGFRISGFDWVGRTAPFDAPPDTPSDVVVQ</sequence>
<dbReference type="PANTHER" id="PTHR30189">
    <property type="entry name" value="LPS-ASSEMBLY PROTEIN"/>
    <property type="match status" value="1"/>
</dbReference>